<accession>A0A243AN56</accession>
<sequence length="84" mass="9451">MNKLNNLMDVVTEILAQQLELAVADVKVDANIFEELGLDSTGIIELLLALEEKCEIEFDMEELDPSYLESVTTIANYIMELKNS</sequence>
<dbReference type="PROSITE" id="PS50075">
    <property type="entry name" value="CARRIER"/>
    <property type="match status" value="1"/>
</dbReference>
<feature type="domain" description="Carrier" evidence="1">
    <location>
        <begin position="5"/>
        <end position="82"/>
    </location>
</feature>
<evidence type="ECO:0000259" key="1">
    <source>
        <dbReference type="PROSITE" id="PS50075"/>
    </source>
</evidence>
<dbReference type="InterPro" id="IPR009081">
    <property type="entry name" value="PP-bd_ACP"/>
</dbReference>
<comment type="caution">
    <text evidence="2">The sequence shown here is derived from an EMBL/GenBank/DDBJ whole genome shotgun (WGS) entry which is preliminary data.</text>
</comment>
<name>A0A243AN56_BACTU</name>
<organism evidence="2 3">
    <name type="scientific">Bacillus thuringiensis serovar navarrensis</name>
    <dbReference type="NCBI Taxonomy" id="339658"/>
    <lineage>
        <taxon>Bacteria</taxon>
        <taxon>Bacillati</taxon>
        <taxon>Bacillota</taxon>
        <taxon>Bacilli</taxon>
        <taxon>Bacillales</taxon>
        <taxon>Bacillaceae</taxon>
        <taxon>Bacillus</taxon>
        <taxon>Bacillus cereus group</taxon>
    </lineage>
</organism>
<dbReference type="EMBL" id="NFDG01000038">
    <property type="protein sequence ID" value="OTY26747.1"/>
    <property type="molecule type" value="Genomic_DNA"/>
</dbReference>
<dbReference type="AlphaFoldDB" id="A0A243AN56"/>
<proteinExistence type="predicted"/>
<reference evidence="2 3" key="1">
    <citation type="submission" date="2016-10" db="EMBL/GenBank/DDBJ databases">
        <title>Comparative genomics of Bacillus thuringiensis reveals a path to pathogens against multiple invertebrate hosts.</title>
        <authorList>
            <person name="Zheng J."/>
            <person name="Gao Q."/>
            <person name="Liu H."/>
            <person name="Peng D."/>
            <person name="Ruan L."/>
            <person name="Sun M."/>
        </authorList>
    </citation>
    <scope>NUCLEOTIDE SEQUENCE [LARGE SCALE GENOMIC DNA]</scope>
    <source>
        <strain evidence="2">BGSC 4BM1</strain>
    </source>
</reference>
<dbReference type="GeneID" id="66267712"/>
<dbReference type="Proteomes" id="UP000194860">
    <property type="component" value="Unassembled WGS sequence"/>
</dbReference>
<gene>
    <name evidence="2" type="ORF">BK732_05240</name>
</gene>
<evidence type="ECO:0000313" key="2">
    <source>
        <dbReference type="EMBL" id="OTY26747.1"/>
    </source>
</evidence>
<dbReference type="Pfam" id="PF00550">
    <property type="entry name" value="PP-binding"/>
    <property type="match status" value="1"/>
</dbReference>
<dbReference type="SUPFAM" id="SSF47336">
    <property type="entry name" value="ACP-like"/>
    <property type="match status" value="1"/>
</dbReference>
<dbReference type="Gene3D" id="1.10.1200.10">
    <property type="entry name" value="ACP-like"/>
    <property type="match status" value="1"/>
</dbReference>
<dbReference type="InterPro" id="IPR036736">
    <property type="entry name" value="ACP-like_sf"/>
</dbReference>
<dbReference type="RefSeq" id="WP_088031179.1">
    <property type="nucleotide sequence ID" value="NZ_NFDG01000038.1"/>
</dbReference>
<evidence type="ECO:0000313" key="3">
    <source>
        <dbReference type="Proteomes" id="UP000194860"/>
    </source>
</evidence>
<protein>
    <recommendedName>
        <fullName evidence="1">Carrier domain-containing protein</fullName>
    </recommendedName>
</protein>